<dbReference type="AlphaFoldDB" id="A0A1U7M183"/>
<comment type="caution">
    <text evidence="1">The sequence shown here is derived from an EMBL/GenBank/DDBJ whole genome shotgun (WGS) entry which is preliminary data.</text>
</comment>
<accession>A0A1U7M183</accession>
<evidence type="ECO:0000313" key="1">
    <source>
        <dbReference type="EMBL" id="OLR65368.1"/>
    </source>
</evidence>
<dbReference type="STRING" id="1465756.BIV18_07525"/>
<evidence type="ECO:0000313" key="2">
    <source>
        <dbReference type="Proteomes" id="UP000187166"/>
    </source>
</evidence>
<dbReference type="Proteomes" id="UP000187166">
    <property type="component" value="Unassembled WGS sequence"/>
</dbReference>
<keyword evidence="2" id="KW-1185">Reference proteome</keyword>
<organism evidence="1 2">
    <name type="scientific">Peptoniphilus porci</name>
    <dbReference type="NCBI Taxonomy" id="2652280"/>
    <lineage>
        <taxon>Bacteria</taxon>
        <taxon>Bacillati</taxon>
        <taxon>Bacillota</taxon>
        <taxon>Tissierellia</taxon>
        <taxon>Tissierellales</taxon>
        <taxon>Peptoniphilaceae</taxon>
        <taxon>Peptoniphilus</taxon>
    </lineage>
</organism>
<protein>
    <submittedName>
        <fullName evidence="1">Uncharacterized protein</fullName>
    </submittedName>
</protein>
<sequence>MHIARNYCKDNYKYKRVFSDEFLGKLRSKFAYLNYDPTYGKRLFMDNAGGSLRLTEAITSKMDWDLFPDCPLRYHERALDLTKIVD</sequence>
<name>A0A1U7M183_9FIRM</name>
<reference evidence="1 2" key="1">
    <citation type="journal article" date="2016" name="Appl. Environ. Microbiol.">
        <title>Function and Phylogeny of Bacterial Butyryl Coenzyme A:Acetate Transferases and Their Diversity in the Proximal Colon of Swine.</title>
        <authorList>
            <person name="Trachsel J."/>
            <person name="Bayles D.O."/>
            <person name="Looft T."/>
            <person name="Levine U.Y."/>
            <person name="Allen H.K."/>
        </authorList>
    </citation>
    <scope>NUCLEOTIDE SEQUENCE [LARGE SCALE GENOMIC DNA]</scope>
    <source>
        <strain evidence="1 2">35-6-1</strain>
    </source>
</reference>
<dbReference type="EMBL" id="MJIH01000001">
    <property type="protein sequence ID" value="OLR65368.1"/>
    <property type="molecule type" value="Genomic_DNA"/>
</dbReference>
<gene>
    <name evidence="1" type="ORF">BIV18_07525</name>
</gene>
<proteinExistence type="predicted"/>